<protein>
    <recommendedName>
        <fullName evidence="3 13">Interleukin-4</fullName>
        <shortName evidence="13">IL-4</shortName>
    </recommendedName>
    <alternativeName>
        <fullName evidence="12 13">B-cell stimulatory factor 1</fullName>
    </alternativeName>
    <alternativeName>
        <fullName evidence="11 13">Lymphocyte stimulatory factor 1</fullName>
    </alternativeName>
</protein>
<dbReference type="GO" id="GO:0042110">
    <property type="term" value="P:T cell activation"/>
    <property type="evidence" value="ECO:0007669"/>
    <property type="project" value="Ensembl"/>
</dbReference>
<evidence type="ECO:0000256" key="6">
    <source>
        <dbReference type="ARBA" id="ARBA00022729"/>
    </source>
</evidence>
<accession>H0XDE1</accession>
<dbReference type="RefSeq" id="XP_003782378.1">
    <property type="nucleotide sequence ID" value="XM_003782330.1"/>
</dbReference>
<evidence type="ECO:0000256" key="12">
    <source>
        <dbReference type="ARBA" id="ARBA00031287"/>
    </source>
</evidence>
<dbReference type="GO" id="GO:0032733">
    <property type="term" value="P:positive regulation of interleukin-10 production"/>
    <property type="evidence" value="ECO:0007669"/>
    <property type="project" value="Ensembl"/>
</dbReference>
<dbReference type="EMBL" id="AAQR03009870">
    <property type="status" value="NOT_ANNOTATED_CDS"/>
    <property type="molecule type" value="Genomic_DNA"/>
</dbReference>
<evidence type="ECO:0000256" key="7">
    <source>
        <dbReference type="ARBA" id="ARBA00022936"/>
    </source>
</evidence>
<evidence type="ECO:0000256" key="2">
    <source>
        <dbReference type="ARBA" id="ARBA00009855"/>
    </source>
</evidence>
<dbReference type="GO" id="GO:0032736">
    <property type="term" value="P:positive regulation of interleukin-13 production"/>
    <property type="evidence" value="ECO:0007669"/>
    <property type="project" value="Ensembl"/>
</dbReference>
<evidence type="ECO:0000256" key="8">
    <source>
        <dbReference type="ARBA" id="ARBA00023030"/>
    </source>
</evidence>
<evidence type="ECO:0000256" key="10">
    <source>
        <dbReference type="ARBA" id="ARBA00023180"/>
    </source>
</evidence>
<evidence type="ECO:0000256" key="4">
    <source>
        <dbReference type="ARBA" id="ARBA00022514"/>
    </source>
</evidence>
<dbReference type="AlphaFoldDB" id="H0XDE1"/>
<proteinExistence type="inferred from homology"/>
<comment type="similarity">
    <text evidence="2 13">Belongs to the IL-4/IL-13 family.</text>
</comment>
<dbReference type="GO" id="GO:0042113">
    <property type="term" value="P:B cell activation"/>
    <property type="evidence" value="ECO:0007669"/>
    <property type="project" value="UniProtKB-UniRule"/>
</dbReference>
<sequence>MGLTSQLIPSLLCLLACTGNFVHGHKRGIVLKECIKALNILTENKTPCDELTVADIFAASKNTTEKEIFCRAATVLRQVYSHHQKEPCRGATERQQLYRHQQVIRFLKGLDRNLCSLANSRYCPVNDAMQSTLKDFLERLKTTMKEKYSKYWS</sequence>
<dbReference type="Proteomes" id="UP000005225">
    <property type="component" value="Unassembled WGS sequence"/>
</dbReference>
<comment type="subcellular location">
    <subcellularLocation>
        <location evidence="1 13">Secreted</location>
    </subcellularLocation>
</comment>
<keyword evidence="10" id="KW-0325">Glycoprotein</keyword>
<dbReference type="FunFam" id="1.20.1250.10:FF:000014">
    <property type="entry name" value="Interleukin-4"/>
    <property type="match status" value="1"/>
</dbReference>
<dbReference type="Pfam" id="PF00727">
    <property type="entry name" value="IL4"/>
    <property type="match status" value="1"/>
</dbReference>
<evidence type="ECO:0000256" key="13">
    <source>
        <dbReference type="PIRNR" id="PIRNR001941"/>
    </source>
</evidence>
<evidence type="ECO:0000256" key="3">
    <source>
        <dbReference type="ARBA" id="ARBA00019467"/>
    </source>
</evidence>
<dbReference type="GO" id="GO:2000553">
    <property type="term" value="P:positive regulation of T-helper 2 cell cytokine production"/>
    <property type="evidence" value="ECO:0007669"/>
    <property type="project" value="Ensembl"/>
</dbReference>
<keyword evidence="4 13" id="KW-0202">Cytokine</keyword>
<dbReference type="OMA" id="GTPCTEM"/>
<dbReference type="SMART" id="SM00190">
    <property type="entry name" value="IL4_13"/>
    <property type="match status" value="1"/>
</dbReference>
<name>H0XDE1_OTOGA</name>
<dbReference type="InterPro" id="IPR009079">
    <property type="entry name" value="4_helix_cytokine-like_core"/>
</dbReference>
<evidence type="ECO:0000313" key="16">
    <source>
        <dbReference type="Ensembl" id="ENSOGAP00000013883.1"/>
    </source>
</evidence>
<dbReference type="GO" id="GO:0005125">
    <property type="term" value="F:cytokine activity"/>
    <property type="evidence" value="ECO:0007669"/>
    <property type="project" value="UniProtKB-KW"/>
</dbReference>
<comment type="function">
    <text evidence="13">Participates in at least several B-cell activation processes as well as of other cell types. It is a costimulator of DNA-synthesis. It induces the expression of class II MHC molecules on resting B-cells. It enhances both secretion and cell surface expression of IgE and IgG1. It also regulates the expression of the low affinity Fc receptor for IgE (CD23) on both lymphocytes and monocytes.</text>
</comment>
<dbReference type="InParanoid" id="H0XDE1"/>
<dbReference type="STRING" id="30611.ENSOGAP00000013883"/>
<dbReference type="GO" id="GO:0000122">
    <property type="term" value="P:negative regulation of transcription by RNA polymerase II"/>
    <property type="evidence" value="ECO:0007669"/>
    <property type="project" value="Ensembl"/>
</dbReference>
<dbReference type="GO" id="GO:0005136">
    <property type="term" value="F:interleukin-4 receptor binding"/>
    <property type="evidence" value="ECO:0007669"/>
    <property type="project" value="InterPro"/>
</dbReference>
<evidence type="ECO:0000313" key="17">
    <source>
        <dbReference type="Proteomes" id="UP000005225"/>
    </source>
</evidence>
<keyword evidence="7 13" id="KW-0075">B-cell activation</keyword>
<dbReference type="GO" id="GO:1903660">
    <property type="term" value="P:negative regulation of complement-dependent cytotoxicity"/>
    <property type="evidence" value="ECO:0007669"/>
    <property type="project" value="Ensembl"/>
</dbReference>
<dbReference type="OrthoDB" id="9528087at2759"/>
<dbReference type="FunCoup" id="H0XDE1">
    <property type="interactions" value="792"/>
</dbReference>
<reference evidence="17" key="1">
    <citation type="submission" date="2011-03" db="EMBL/GenBank/DDBJ databases">
        <title>Version 3 of the genome sequence of Otolemur garnettii (Bushbaby).</title>
        <authorList>
            <consortium name="The Broad Institute Genome Sequencing Platform"/>
            <person name="Di Palma F."/>
            <person name="Johnson J."/>
            <person name="Lander E.S."/>
            <person name="Lindblad-Toh K."/>
            <person name="Jaffe D.B."/>
            <person name="Gnerre S."/>
            <person name="MacCallum I."/>
            <person name="Przybylski D."/>
            <person name="Ribeiro F.J."/>
            <person name="Burton J.N."/>
            <person name="Walker B.J."/>
            <person name="Sharpe T."/>
            <person name="Hall G."/>
        </authorList>
    </citation>
    <scope>NUCLEOTIDE SEQUENCE [LARGE SCALE GENOMIC DNA]</scope>
</reference>
<keyword evidence="9 14" id="KW-1015">Disulfide bond</keyword>
<evidence type="ECO:0000256" key="9">
    <source>
        <dbReference type="ARBA" id="ARBA00023157"/>
    </source>
</evidence>
<dbReference type="GO" id="GO:0005615">
    <property type="term" value="C:extracellular space"/>
    <property type="evidence" value="ECO:0007669"/>
    <property type="project" value="UniProtKB-UniRule"/>
</dbReference>
<keyword evidence="6 15" id="KW-0732">Signal</keyword>
<keyword evidence="5 13" id="KW-0964">Secreted</keyword>
<evidence type="ECO:0000256" key="5">
    <source>
        <dbReference type="ARBA" id="ARBA00022525"/>
    </source>
</evidence>
<feature type="chain" id="PRO_5003544797" description="Interleukin-4" evidence="15">
    <location>
        <begin position="25"/>
        <end position="153"/>
    </location>
</feature>
<feature type="disulfide bond" evidence="14">
    <location>
        <begin position="48"/>
        <end position="88"/>
    </location>
</feature>
<reference evidence="16" key="2">
    <citation type="submission" date="2025-08" db="UniProtKB">
        <authorList>
            <consortium name="Ensembl"/>
        </authorList>
    </citation>
    <scope>IDENTIFICATION</scope>
</reference>
<dbReference type="Gene3D" id="1.20.1250.10">
    <property type="match status" value="1"/>
</dbReference>
<evidence type="ECO:0000256" key="11">
    <source>
        <dbReference type="ARBA" id="ARBA00030247"/>
    </source>
</evidence>
<gene>
    <name evidence="16" type="primary">IL4</name>
</gene>
<dbReference type="GO" id="GO:0010633">
    <property type="term" value="P:negative regulation of epithelial cell migration"/>
    <property type="evidence" value="ECO:0007669"/>
    <property type="project" value="Ensembl"/>
</dbReference>
<organism evidence="16 17">
    <name type="scientific">Otolemur garnettii</name>
    <name type="common">Small-eared galago</name>
    <name type="synonym">Garnett's greater bushbaby</name>
    <dbReference type="NCBI Taxonomy" id="30611"/>
    <lineage>
        <taxon>Eukaryota</taxon>
        <taxon>Metazoa</taxon>
        <taxon>Chordata</taxon>
        <taxon>Craniata</taxon>
        <taxon>Vertebrata</taxon>
        <taxon>Euteleostomi</taxon>
        <taxon>Mammalia</taxon>
        <taxon>Eutheria</taxon>
        <taxon>Euarchontoglires</taxon>
        <taxon>Primates</taxon>
        <taxon>Strepsirrhini</taxon>
        <taxon>Lorisiformes</taxon>
        <taxon>Galagidae</taxon>
        <taxon>Otolemur</taxon>
    </lineage>
</organism>
<dbReference type="GO" id="GO:2000352">
    <property type="term" value="P:negative regulation of endothelial cell apoptotic process"/>
    <property type="evidence" value="ECO:0007669"/>
    <property type="project" value="Ensembl"/>
</dbReference>
<dbReference type="GO" id="GO:1903845">
    <property type="term" value="P:negative regulation of cellular response to transforming growth factor beta stimulus"/>
    <property type="evidence" value="ECO:0007669"/>
    <property type="project" value="Ensembl"/>
</dbReference>
<feature type="signal peptide" evidence="15">
    <location>
        <begin position="1"/>
        <end position="24"/>
    </location>
</feature>
<dbReference type="GO" id="GO:0007259">
    <property type="term" value="P:cell surface receptor signaling pathway via JAK-STAT"/>
    <property type="evidence" value="ECO:0007669"/>
    <property type="project" value="Ensembl"/>
</dbReference>
<dbReference type="GeneTree" id="ENSGT00390000013108"/>
<dbReference type="eggNOG" id="KOG3886">
    <property type="taxonomic scope" value="Eukaryota"/>
</dbReference>
<keyword evidence="17" id="KW-1185">Reference proteome</keyword>
<evidence type="ECO:0000256" key="14">
    <source>
        <dbReference type="PIRSR" id="PIRSR001941-1"/>
    </source>
</evidence>
<dbReference type="GO" id="GO:0030335">
    <property type="term" value="P:positive regulation of cell migration"/>
    <property type="evidence" value="ECO:0007669"/>
    <property type="project" value="Ensembl"/>
</dbReference>
<dbReference type="InterPro" id="IPR001325">
    <property type="entry name" value="IL-4/IL-13"/>
</dbReference>
<dbReference type="SUPFAM" id="SSF47266">
    <property type="entry name" value="4-helical cytokines"/>
    <property type="match status" value="1"/>
</dbReference>
<dbReference type="GO" id="GO:0035771">
    <property type="term" value="P:interleukin-4-mediated signaling pathway"/>
    <property type="evidence" value="ECO:0007669"/>
    <property type="project" value="Ensembl"/>
</dbReference>
<dbReference type="GO" id="GO:0050728">
    <property type="term" value="P:negative regulation of inflammatory response"/>
    <property type="evidence" value="ECO:0007669"/>
    <property type="project" value="Ensembl"/>
</dbReference>
<dbReference type="PANTHER" id="PTHR47401">
    <property type="entry name" value="INTERLEUKIN-4"/>
    <property type="match status" value="1"/>
</dbReference>
<dbReference type="GO" id="GO:0045582">
    <property type="term" value="P:positive regulation of T cell differentiation"/>
    <property type="evidence" value="ECO:0007669"/>
    <property type="project" value="Ensembl"/>
</dbReference>
<dbReference type="GO" id="GO:0008284">
    <property type="term" value="P:positive regulation of cell population proliferation"/>
    <property type="evidence" value="ECO:0007669"/>
    <property type="project" value="Ensembl"/>
</dbReference>
<dbReference type="GO" id="GO:0008083">
    <property type="term" value="F:growth factor activity"/>
    <property type="evidence" value="ECO:0007669"/>
    <property type="project" value="UniProtKB-KW"/>
</dbReference>
<dbReference type="GO" id="GO:0006955">
    <property type="term" value="P:immune response"/>
    <property type="evidence" value="ECO:0007669"/>
    <property type="project" value="InterPro"/>
</dbReference>
<dbReference type="InterPro" id="IPR002354">
    <property type="entry name" value="IL-4"/>
</dbReference>
<evidence type="ECO:0000256" key="15">
    <source>
        <dbReference type="SAM" id="SignalP"/>
    </source>
</evidence>
<dbReference type="HOGENOM" id="CLU_154691_0_0_1"/>
<dbReference type="GO" id="GO:0043011">
    <property type="term" value="P:myeloid dendritic cell differentiation"/>
    <property type="evidence" value="ECO:0007669"/>
    <property type="project" value="Ensembl"/>
</dbReference>
<dbReference type="PIRSF" id="PIRSF001941">
    <property type="entry name" value="Interleukin_4"/>
    <property type="match status" value="1"/>
</dbReference>
<feature type="disulfide bond" evidence="14">
    <location>
        <begin position="70"/>
        <end position="123"/>
    </location>
</feature>
<dbReference type="PRINTS" id="PR00431">
    <property type="entry name" value="INTERLEUKIN4"/>
</dbReference>
<keyword evidence="8 13" id="KW-0339">Growth factor</keyword>
<dbReference type="Ensembl" id="ENSOGAT00000015510.1">
    <property type="protein sequence ID" value="ENSOGAP00000013883.1"/>
    <property type="gene ID" value="ENSOGAG00000015507.1"/>
</dbReference>
<dbReference type="KEGG" id="oga:100946038"/>
<dbReference type="GO" id="GO:0042116">
    <property type="term" value="P:macrophage activation"/>
    <property type="evidence" value="ECO:0007669"/>
    <property type="project" value="Ensembl"/>
</dbReference>
<dbReference type="CTD" id="3565"/>
<dbReference type="GO" id="GO:0045944">
    <property type="term" value="P:positive regulation of transcription by RNA polymerase II"/>
    <property type="evidence" value="ECO:0007669"/>
    <property type="project" value="Ensembl"/>
</dbReference>
<evidence type="ECO:0000256" key="1">
    <source>
        <dbReference type="ARBA" id="ARBA00004613"/>
    </source>
</evidence>
<reference evidence="16" key="3">
    <citation type="submission" date="2025-09" db="UniProtKB">
        <authorList>
            <consortium name="Ensembl"/>
        </authorList>
    </citation>
    <scope>IDENTIFICATION</scope>
</reference>
<dbReference type="PANTHER" id="PTHR47401:SF1">
    <property type="entry name" value="INTERLEUKIN-4"/>
    <property type="match status" value="1"/>
</dbReference>
<dbReference type="GeneID" id="100946038"/>